<proteinExistence type="predicted"/>
<gene>
    <name evidence="1" type="ORF">SAMN06295998_12019</name>
</gene>
<evidence type="ECO:0000313" key="1">
    <source>
        <dbReference type="EMBL" id="SMD03069.1"/>
    </source>
</evidence>
<dbReference type="STRING" id="1387277.SAMN06295998_12019"/>
<reference evidence="1 2" key="1">
    <citation type="submission" date="2017-04" db="EMBL/GenBank/DDBJ databases">
        <authorList>
            <person name="Afonso C.L."/>
            <person name="Miller P.J."/>
            <person name="Scott M.A."/>
            <person name="Spackman E."/>
            <person name="Goraichik I."/>
            <person name="Dimitrov K.M."/>
            <person name="Suarez D.L."/>
            <person name="Swayne D.E."/>
        </authorList>
    </citation>
    <scope>NUCLEOTIDE SEQUENCE [LARGE SCALE GENOMIC DNA]</scope>
    <source>
        <strain evidence="1 2">CGMCC 1.12644</strain>
    </source>
</reference>
<sequence>MSKIITVQYLAKNVVQMHGASTRLLRFDMFYYPRSGARKR</sequence>
<keyword evidence="2" id="KW-1185">Reference proteome</keyword>
<name>A0A1W2E034_9RHOB</name>
<organism evidence="1 2">
    <name type="scientific">Primorskyibacter flagellatus</name>
    <dbReference type="NCBI Taxonomy" id="1387277"/>
    <lineage>
        <taxon>Bacteria</taxon>
        <taxon>Pseudomonadati</taxon>
        <taxon>Pseudomonadota</taxon>
        <taxon>Alphaproteobacteria</taxon>
        <taxon>Rhodobacterales</taxon>
        <taxon>Roseobacteraceae</taxon>
        <taxon>Primorskyibacter</taxon>
    </lineage>
</organism>
<dbReference type="EMBL" id="FWYD01000020">
    <property type="protein sequence ID" value="SMD03069.1"/>
    <property type="molecule type" value="Genomic_DNA"/>
</dbReference>
<dbReference type="AlphaFoldDB" id="A0A1W2E034"/>
<protein>
    <submittedName>
        <fullName evidence="1">Uncharacterized protein</fullName>
    </submittedName>
</protein>
<dbReference type="Proteomes" id="UP000192330">
    <property type="component" value="Unassembled WGS sequence"/>
</dbReference>
<evidence type="ECO:0000313" key="2">
    <source>
        <dbReference type="Proteomes" id="UP000192330"/>
    </source>
</evidence>
<accession>A0A1W2E034</accession>